<accession>A0A7Z9E5E2</accession>
<dbReference type="AlphaFoldDB" id="A0A7Z9E5E2"/>
<name>A0A7Z9E5E2_9CYAN</name>
<evidence type="ECO:0000313" key="3">
    <source>
        <dbReference type="Proteomes" id="UP000184550"/>
    </source>
</evidence>
<gene>
    <name evidence="2" type="ORF">PL8927_830105</name>
</gene>
<keyword evidence="3" id="KW-1185">Reference proteome</keyword>
<evidence type="ECO:0000259" key="1">
    <source>
        <dbReference type="Pfam" id="PF05685"/>
    </source>
</evidence>
<sequence length="266" mass="31297">MPRTYNYIRLYFCDRQVLVMLFYRKGGDKIIQDEIIKLIQDEIIKQTEVKWMIVQTEPVNPIQQIFQLLHLPQVDSEQILIINNTTWKSYEFLLDNLGENFNFRISYLEGVLQLMSPSRRHEENKKLIAMLVETYLLELGIHFYPLGSTTLKSEMIARGKEPDECYCLETKQLIPDIAIEVILTSGGINSLEVYQGLGVPEVWLWENHQFAIYCLENEKYIKIERSLLLPDLDFNVLANYIQSEEPFEAVMEFRERLSKGNHQPDI</sequence>
<dbReference type="EMBL" id="CZCU02000161">
    <property type="protein sequence ID" value="VXD24728.1"/>
    <property type="molecule type" value="Genomic_DNA"/>
</dbReference>
<dbReference type="Pfam" id="PF05685">
    <property type="entry name" value="Uma2"/>
    <property type="match status" value="1"/>
</dbReference>
<dbReference type="Proteomes" id="UP000184550">
    <property type="component" value="Unassembled WGS sequence"/>
</dbReference>
<dbReference type="Gene3D" id="3.90.1570.10">
    <property type="entry name" value="tt1808, chain A"/>
    <property type="match status" value="1"/>
</dbReference>
<dbReference type="PANTHER" id="PTHR47152:SF4">
    <property type="entry name" value="SLR0445 PROTEIN"/>
    <property type="match status" value="1"/>
</dbReference>
<comment type="caution">
    <text evidence="2">The sequence shown here is derived from an EMBL/GenBank/DDBJ whole genome shotgun (WGS) entry which is preliminary data.</text>
</comment>
<proteinExistence type="predicted"/>
<feature type="domain" description="Putative restriction endonuclease" evidence="1">
    <location>
        <begin position="99"/>
        <end position="225"/>
    </location>
</feature>
<dbReference type="PANTHER" id="PTHR47152">
    <property type="entry name" value="SLR2084 PROTEIN-RELATED"/>
    <property type="match status" value="1"/>
</dbReference>
<protein>
    <recommendedName>
        <fullName evidence="1">Putative restriction endonuclease domain-containing protein</fullName>
    </recommendedName>
</protein>
<dbReference type="InterPro" id="IPR012296">
    <property type="entry name" value="Nuclease_put_TT1808"/>
</dbReference>
<dbReference type="RefSeq" id="WP_197047547.1">
    <property type="nucleotide sequence ID" value="NZ_LR734883.1"/>
</dbReference>
<dbReference type="CDD" id="cd06260">
    <property type="entry name" value="DUF820-like"/>
    <property type="match status" value="1"/>
</dbReference>
<evidence type="ECO:0000313" key="2">
    <source>
        <dbReference type="EMBL" id="VXD24728.1"/>
    </source>
</evidence>
<reference evidence="2" key="1">
    <citation type="submission" date="2019-10" db="EMBL/GenBank/DDBJ databases">
        <authorList>
            <consortium name="Genoscope - CEA"/>
            <person name="William W."/>
        </authorList>
    </citation>
    <scope>NUCLEOTIDE SEQUENCE [LARGE SCALE GENOMIC DNA]</scope>
    <source>
        <strain evidence="2">BBR_PRJEB10992</strain>
    </source>
</reference>
<organism evidence="2 3">
    <name type="scientific">Planktothrix serta PCC 8927</name>
    <dbReference type="NCBI Taxonomy" id="671068"/>
    <lineage>
        <taxon>Bacteria</taxon>
        <taxon>Bacillati</taxon>
        <taxon>Cyanobacteriota</taxon>
        <taxon>Cyanophyceae</taxon>
        <taxon>Oscillatoriophycideae</taxon>
        <taxon>Oscillatoriales</taxon>
        <taxon>Microcoleaceae</taxon>
        <taxon>Planktothrix</taxon>
    </lineage>
</organism>
<dbReference type="InterPro" id="IPR008538">
    <property type="entry name" value="Uma2"/>
</dbReference>